<dbReference type="SMART" id="SM01212">
    <property type="entry name" value="Fib_alpha"/>
    <property type="match status" value="1"/>
</dbReference>
<sequence>MYKAESSVFFSLFFVIITVTGFTQINIPPSRATLHSSKKTRPQLVAKGNMAPSLVLTAGGLLLLFSFSSAQIRGDSLASCNMDDGFGNYCPTTCGVADYMLMRYMPGVDKDLDDLQETLETIANLTQGAEETVVYMKDSTKSAQKASLPVLKDCGECFKISADWLFISDPYYRKSSNMLEDVVRFEKTIIAQEQQIYELQNLISSNERRMSDLKKLSVQLQQKCAEPCKDSVEIQPLTGSDCQDIANKGATTSGLYYVKPDKAPEQFLVYCEIDSFGRGFTVIQRRRDGSVDFKKDWVQYKEGFGYLSPDDTTEFWLGLEKMHLLTPPSTMPTVLRIELVDWEGNKRYADYTMFRVGAELDMYRLTYGYYLGGDAGDAFDGFDFGDDPSDKFYTSHNGMQFSSIDKDNDKYDGNCARQDGSGWWMNRCHAAHLNGKYYQGGRYTEKDAGEFGYDNGIIWVTWHNRWYSLKETTMKIIPFSRITAGGGQQAGVKQFGGLEA</sequence>
<feature type="transmembrane region" description="Helical" evidence="12">
    <location>
        <begin position="6"/>
        <end position="27"/>
    </location>
</feature>
<dbReference type="Gene3D" id="1.20.5.50">
    <property type="match status" value="2"/>
</dbReference>
<dbReference type="SMART" id="SM00186">
    <property type="entry name" value="FBG"/>
    <property type="match status" value="1"/>
</dbReference>
<dbReference type="GO" id="GO:0030674">
    <property type="term" value="F:protein-macromolecule adaptor activity"/>
    <property type="evidence" value="ECO:0007669"/>
    <property type="project" value="TreeGrafter"/>
</dbReference>
<dbReference type="GO" id="GO:0034116">
    <property type="term" value="P:positive regulation of heterotypic cell-cell adhesion"/>
    <property type="evidence" value="ECO:0007669"/>
    <property type="project" value="TreeGrafter"/>
</dbReference>
<evidence type="ECO:0000256" key="6">
    <source>
        <dbReference type="ARBA" id="ARBA00022837"/>
    </source>
</evidence>
<keyword evidence="5" id="KW-0732">Signal</keyword>
<dbReference type="Proteomes" id="UP000518266">
    <property type="component" value="Unassembled WGS sequence"/>
</dbReference>
<evidence type="ECO:0000256" key="9">
    <source>
        <dbReference type="ARBA" id="ARBA00023157"/>
    </source>
</evidence>
<feature type="domain" description="Fibrinogen C-terminal" evidence="13">
    <location>
        <begin position="233"/>
        <end position="480"/>
    </location>
</feature>
<proteinExistence type="predicted"/>
<dbReference type="InterPro" id="IPR020837">
    <property type="entry name" value="Fibrinogen_CS"/>
</dbReference>
<comment type="caution">
    <text evidence="14">The sequence shown here is derived from an EMBL/GenBank/DDBJ whole genome shotgun (WGS) entry which is preliminary data.</text>
</comment>
<evidence type="ECO:0000256" key="10">
    <source>
        <dbReference type="ARBA" id="ARBA00023180"/>
    </source>
</evidence>
<keyword evidence="8" id="KW-0094">Blood coagulation</keyword>
<evidence type="ECO:0000256" key="12">
    <source>
        <dbReference type="SAM" id="Phobius"/>
    </source>
</evidence>
<dbReference type="FunFam" id="4.10.530.10:FF:000002">
    <property type="entry name" value="Fibrinogen gamma chain"/>
    <property type="match status" value="1"/>
</dbReference>
<evidence type="ECO:0000256" key="4">
    <source>
        <dbReference type="ARBA" id="ARBA00022723"/>
    </source>
</evidence>
<keyword evidence="12" id="KW-1133">Transmembrane helix</keyword>
<dbReference type="GO" id="GO:0046872">
    <property type="term" value="F:metal ion binding"/>
    <property type="evidence" value="ECO:0007669"/>
    <property type="project" value="UniProtKB-KW"/>
</dbReference>
<name>A0A7J5YUD0_DISMA</name>
<evidence type="ECO:0000259" key="13">
    <source>
        <dbReference type="PROSITE" id="PS51406"/>
    </source>
</evidence>
<dbReference type="Pfam" id="PF08702">
    <property type="entry name" value="Fib_alpha"/>
    <property type="match status" value="1"/>
</dbReference>
<dbReference type="InterPro" id="IPR002181">
    <property type="entry name" value="Fibrinogen_a/b/g_C_dom"/>
</dbReference>
<evidence type="ECO:0000256" key="7">
    <source>
        <dbReference type="ARBA" id="ARBA00023054"/>
    </source>
</evidence>
<dbReference type="GO" id="GO:0005102">
    <property type="term" value="F:signaling receptor binding"/>
    <property type="evidence" value="ECO:0007669"/>
    <property type="project" value="InterPro"/>
</dbReference>
<dbReference type="PANTHER" id="PTHR47221:SF9">
    <property type="entry name" value="FIBRINOGEN GAMMA CHAIN"/>
    <property type="match status" value="1"/>
</dbReference>
<organism evidence="14 15">
    <name type="scientific">Dissostichus mawsoni</name>
    <name type="common">Antarctic cod</name>
    <dbReference type="NCBI Taxonomy" id="36200"/>
    <lineage>
        <taxon>Eukaryota</taxon>
        <taxon>Metazoa</taxon>
        <taxon>Chordata</taxon>
        <taxon>Craniata</taxon>
        <taxon>Vertebrata</taxon>
        <taxon>Euteleostomi</taxon>
        <taxon>Actinopterygii</taxon>
        <taxon>Neopterygii</taxon>
        <taxon>Teleostei</taxon>
        <taxon>Neoteleostei</taxon>
        <taxon>Acanthomorphata</taxon>
        <taxon>Eupercaria</taxon>
        <taxon>Perciformes</taxon>
        <taxon>Notothenioidei</taxon>
        <taxon>Nototheniidae</taxon>
        <taxon>Dissostichus</taxon>
    </lineage>
</organism>
<dbReference type="OrthoDB" id="10063010at2759"/>
<dbReference type="Pfam" id="PF00147">
    <property type="entry name" value="Fibrinogen_C"/>
    <property type="match status" value="1"/>
</dbReference>
<dbReference type="FunFam" id="3.90.215.10:FF:000002">
    <property type="entry name" value="Fibrinogen gamma chain"/>
    <property type="match status" value="1"/>
</dbReference>
<evidence type="ECO:0000313" key="14">
    <source>
        <dbReference type="EMBL" id="KAF3852431.1"/>
    </source>
</evidence>
<keyword evidence="12" id="KW-0472">Membrane</keyword>
<dbReference type="GO" id="GO:0042730">
    <property type="term" value="P:fibrinolysis"/>
    <property type="evidence" value="ECO:0007669"/>
    <property type="project" value="TreeGrafter"/>
</dbReference>
<dbReference type="InterPro" id="IPR012290">
    <property type="entry name" value="Fibrinogen_a/b/g_coil_dom"/>
</dbReference>
<dbReference type="Gene3D" id="3.90.215.10">
    <property type="entry name" value="Gamma Fibrinogen, chain A, domain 1"/>
    <property type="match status" value="1"/>
</dbReference>
<dbReference type="InterPro" id="IPR014716">
    <property type="entry name" value="Fibrinogen_a/b/g_C_1"/>
</dbReference>
<evidence type="ECO:0000313" key="15">
    <source>
        <dbReference type="Proteomes" id="UP000518266"/>
    </source>
</evidence>
<evidence type="ECO:0000256" key="8">
    <source>
        <dbReference type="ARBA" id="ARBA00023084"/>
    </source>
</evidence>
<dbReference type="GO" id="GO:0005577">
    <property type="term" value="C:fibrinogen complex"/>
    <property type="evidence" value="ECO:0007669"/>
    <property type="project" value="InterPro"/>
</dbReference>
<dbReference type="SUPFAM" id="SSF58010">
    <property type="entry name" value="Fibrinogen coiled-coil and central regions"/>
    <property type="match status" value="1"/>
</dbReference>
<dbReference type="InterPro" id="IPR036056">
    <property type="entry name" value="Fibrinogen-like_C"/>
</dbReference>
<keyword evidence="2" id="KW-0964">Secreted</keyword>
<gene>
    <name evidence="14" type="ORF">F7725_005786</name>
</gene>
<accession>A0A7J5YUD0</accession>
<keyword evidence="7" id="KW-0175">Coiled coil</keyword>
<reference evidence="14 15" key="1">
    <citation type="submission" date="2020-03" db="EMBL/GenBank/DDBJ databases">
        <title>Dissostichus mawsoni Genome sequencing and assembly.</title>
        <authorList>
            <person name="Park H."/>
        </authorList>
    </citation>
    <scope>NUCLEOTIDE SEQUENCE [LARGE SCALE GENOMIC DNA]</scope>
    <source>
        <strain evidence="14">DM0001</strain>
        <tissue evidence="14">Muscle</tissue>
    </source>
</reference>
<dbReference type="PANTHER" id="PTHR47221">
    <property type="entry name" value="FIBRINOGEN ALPHA CHAIN"/>
    <property type="match status" value="1"/>
</dbReference>
<keyword evidence="15" id="KW-1185">Reference proteome</keyword>
<keyword evidence="9" id="KW-1015">Disulfide bond</keyword>
<keyword evidence="3" id="KW-0356">Hemostasis</keyword>
<comment type="subunit">
    <text evidence="11">Heterohexamer; disulfide linked. Contains 2 sets of 3 non-identical chains (alpha, beta and gamma). The 2 heterotrimers are in head to head conformation with the N-termini in a small central domain.</text>
</comment>
<dbReference type="InterPro" id="IPR037579">
    <property type="entry name" value="FIB_ANG-like"/>
</dbReference>
<dbReference type="AlphaFoldDB" id="A0A7J5YUD0"/>
<keyword evidence="10" id="KW-0325">Glycoprotein</keyword>
<evidence type="ECO:0000256" key="2">
    <source>
        <dbReference type="ARBA" id="ARBA00022525"/>
    </source>
</evidence>
<dbReference type="Gene3D" id="4.10.530.10">
    <property type="entry name" value="Gamma-fibrinogen Carboxyl Terminal Fragment, domain 2"/>
    <property type="match status" value="1"/>
</dbReference>
<evidence type="ECO:0000256" key="3">
    <source>
        <dbReference type="ARBA" id="ARBA00022696"/>
    </source>
</evidence>
<evidence type="ECO:0000256" key="5">
    <source>
        <dbReference type="ARBA" id="ARBA00022729"/>
    </source>
</evidence>
<dbReference type="GO" id="GO:0051258">
    <property type="term" value="P:protein polymerization"/>
    <property type="evidence" value="ECO:0007669"/>
    <property type="project" value="InterPro"/>
</dbReference>
<dbReference type="CDD" id="cd00087">
    <property type="entry name" value="FReD"/>
    <property type="match status" value="1"/>
</dbReference>
<dbReference type="GO" id="GO:0070527">
    <property type="term" value="P:platelet aggregation"/>
    <property type="evidence" value="ECO:0007669"/>
    <property type="project" value="TreeGrafter"/>
</dbReference>
<comment type="subcellular location">
    <subcellularLocation>
        <location evidence="1">Secreted</location>
    </subcellularLocation>
</comment>
<keyword evidence="4" id="KW-0479">Metal-binding</keyword>
<keyword evidence="12" id="KW-0812">Transmembrane</keyword>
<dbReference type="GO" id="GO:0005201">
    <property type="term" value="F:extracellular matrix structural constituent"/>
    <property type="evidence" value="ECO:0007669"/>
    <property type="project" value="TreeGrafter"/>
</dbReference>
<dbReference type="PROSITE" id="PS00514">
    <property type="entry name" value="FIBRINOGEN_C_1"/>
    <property type="match status" value="1"/>
</dbReference>
<protein>
    <recommendedName>
        <fullName evidence="13">Fibrinogen C-terminal domain-containing protein</fullName>
    </recommendedName>
</protein>
<evidence type="ECO:0000256" key="11">
    <source>
        <dbReference type="ARBA" id="ARBA00025974"/>
    </source>
</evidence>
<dbReference type="PROSITE" id="PS51406">
    <property type="entry name" value="FIBRINOGEN_C_2"/>
    <property type="match status" value="1"/>
</dbReference>
<keyword evidence="6" id="KW-0106">Calcium</keyword>
<evidence type="ECO:0000256" key="1">
    <source>
        <dbReference type="ARBA" id="ARBA00004613"/>
    </source>
</evidence>
<dbReference type="GO" id="GO:0072377">
    <property type="term" value="P:blood coagulation, common pathway"/>
    <property type="evidence" value="ECO:0007669"/>
    <property type="project" value="TreeGrafter"/>
</dbReference>
<dbReference type="SUPFAM" id="SSF56496">
    <property type="entry name" value="Fibrinogen C-terminal domain-like"/>
    <property type="match status" value="1"/>
</dbReference>
<dbReference type="EMBL" id="JAAKFY010000009">
    <property type="protein sequence ID" value="KAF3852431.1"/>
    <property type="molecule type" value="Genomic_DNA"/>
</dbReference>